<keyword evidence="2" id="KW-1185">Reference proteome</keyword>
<proteinExistence type="predicted"/>
<evidence type="ECO:0000313" key="1">
    <source>
        <dbReference type="EMBL" id="MBZ5708158.1"/>
    </source>
</evidence>
<dbReference type="EMBL" id="JAIRAU010000001">
    <property type="protein sequence ID" value="MBZ5708158.1"/>
    <property type="molecule type" value="Genomic_DNA"/>
</dbReference>
<reference evidence="1" key="1">
    <citation type="submission" date="2021-08" db="EMBL/GenBank/DDBJ databases">
        <authorList>
            <person name="Stevens D.C."/>
        </authorList>
    </citation>
    <scope>NUCLEOTIDE SEQUENCE</scope>
    <source>
        <strain evidence="1">DSM 53165</strain>
    </source>
</reference>
<dbReference type="Pfam" id="PF19714">
    <property type="entry name" value="DUF6209"/>
    <property type="match status" value="1"/>
</dbReference>
<gene>
    <name evidence="1" type="ORF">K7C98_02735</name>
</gene>
<dbReference type="InterPro" id="IPR046181">
    <property type="entry name" value="DUF6209"/>
</dbReference>
<evidence type="ECO:0000313" key="2">
    <source>
        <dbReference type="Proteomes" id="UP001139031"/>
    </source>
</evidence>
<sequence length="270" mass="29147">MRPRSLVLSCLVATFACSPEEDEAPAVEVREGTELPEGIEPASLEFHDDWTIVKSGGPLVAGNSVEVVYDVDRLTQCRGEQNGQPAWSITGYHQLDGGAPGSFEAGGHSPSQGTEPPTFTLEDSGDLALWFHNTSVWGCSAYDSDFGANWHFEVGASLSFKAGWTTETLGTPRAGAPLVIAYDPARLPDCRATKYGHDAWNIRVHYRFDGGPAQYALVTAASGNVQVPAPAVLDVPAGAGEVELWFENQDYYGCKAWDSLFGANYHFELE</sequence>
<protein>
    <submittedName>
        <fullName evidence="1">DUF6209 family protein</fullName>
    </submittedName>
</protein>
<accession>A0ABS7TIV8</accession>
<name>A0ABS7TIV8_9BACT</name>
<dbReference type="RefSeq" id="WP_224189912.1">
    <property type="nucleotide sequence ID" value="NZ_JAIRAU010000001.1"/>
</dbReference>
<dbReference type="Proteomes" id="UP001139031">
    <property type="component" value="Unassembled WGS sequence"/>
</dbReference>
<organism evidence="1 2">
    <name type="scientific">Nannocystis pusilla</name>
    <dbReference type="NCBI Taxonomy" id="889268"/>
    <lineage>
        <taxon>Bacteria</taxon>
        <taxon>Pseudomonadati</taxon>
        <taxon>Myxococcota</taxon>
        <taxon>Polyangia</taxon>
        <taxon>Nannocystales</taxon>
        <taxon>Nannocystaceae</taxon>
        <taxon>Nannocystis</taxon>
    </lineage>
</organism>
<comment type="caution">
    <text evidence="1">The sequence shown here is derived from an EMBL/GenBank/DDBJ whole genome shotgun (WGS) entry which is preliminary data.</text>
</comment>
<dbReference type="PROSITE" id="PS51257">
    <property type="entry name" value="PROKAR_LIPOPROTEIN"/>
    <property type="match status" value="1"/>
</dbReference>